<sequence length="478" mass="57044">MIVPNDDDDVYTKATPLALKVPVVDYEIYTKNNKPYYKFKRADGSHQLYLSFLNMLRNFDREDLEVLWRLVKERFASIKPKNFSDDFLLTTLGAMFEKPDIQAQIWKNQRSVHDQAKFKSWKLLESCGVQIITFTTTQLILLVERRYPLTSFGVDAAEEFKENMLRVKGPTEVERERQREEQASMDYIANLYDEVQARIDADLELAVRWTHKEQDKYTMDEKAKLLAKYFKRRKKQLAKERAATIRNKPPTKTQLRSLMMTYLKNRMIRDMNKKAKVESSDNGVDSTKKRKKGSRMKRMSKRQKTDVDLEKEEKLKTFLKIDRNEEGIIDYEVLDKRFLITNWELKFYHYDRHRAEGIYNRIFRFDGSLRWIKTFSEMVIRFNRLDFVELYNMNQEKLSLNSWKFYENCGVHILILKDGTEIHLLAERRYPLTIRTLEGMLSLRLIAESASDATYDLLRFIQKQIDESREHDKGEKDI</sequence>
<reference evidence="2" key="1">
    <citation type="journal article" date="2019" name="Sci. Rep.">
        <title>Draft genome of Tanacetum cinerariifolium, the natural source of mosquito coil.</title>
        <authorList>
            <person name="Yamashiro T."/>
            <person name="Shiraishi A."/>
            <person name="Satake H."/>
            <person name="Nakayama K."/>
        </authorList>
    </citation>
    <scope>NUCLEOTIDE SEQUENCE</scope>
</reference>
<organism evidence="2">
    <name type="scientific">Tanacetum cinerariifolium</name>
    <name type="common">Dalmatian daisy</name>
    <name type="synonym">Chrysanthemum cinerariifolium</name>
    <dbReference type="NCBI Taxonomy" id="118510"/>
    <lineage>
        <taxon>Eukaryota</taxon>
        <taxon>Viridiplantae</taxon>
        <taxon>Streptophyta</taxon>
        <taxon>Embryophyta</taxon>
        <taxon>Tracheophyta</taxon>
        <taxon>Spermatophyta</taxon>
        <taxon>Magnoliopsida</taxon>
        <taxon>eudicotyledons</taxon>
        <taxon>Gunneridae</taxon>
        <taxon>Pentapetalae</taxon>
        <taxon>asterids</taxon>
        <taxon>campanulids</taxon>
        <taxon>Asterales</taxon>
        <taxon>Asteraceae</taxon>
        <taxon>Asteroideae</taxon>
        <taxon>Anthemideae</taxon>
        <taxon>Anthemidinae</taxon>
        <taxon>Tanacetum</taxon>
    </lineage>
</organism>
<protein>
    <submittedName>
        <fullName evidence="2">Uncharacterized protein</fullName>
    </submittedName>
</protein>
<accession>A0A6L2MKF9</accession>
<name>A0A6L2MKF9_TANCI</name>
<dbReference type="EMBL" id="BKCJ010006891">
    <property type="protein sequence ID" value="GEU74476.1"/>
    <property type="molecule type" value="Genomic_DNA"/>
</dbReference>
<dbReference type="AlphaFoldDB" id="A0A6L2MKF9"/>
<evidence type="ECO:0000256" key="1">
    <source>
        <dbReference type="SAM" id="MobiDB-lite"/>
    </source>
</evidence>
<comment type="caution">
    <text evidence="2">The sequence shown here is derived from an EMBL/GenBank/DDBJ whole genome shotgun (WGS) entry which is preliminary data.</text>
</comment>
<feature type="compositionally biased region" description="Basic residues" evidence="1">
    <location>
        <begin position="288"/>
        <end position="302"/>
    </location>
</feature>
<evidence type="ECO:0000313" key="2">
    <source>
        <dbReference type="EMBL" id="GEU74476.1"/>
    </source>
</evidence>
<gene>
    <name evidence="2" type="ORF">Tci_046454</name>
</gene>
<feature type="region of interest" description="Disordered" evidence="1">
    <location>
        <begin position="273"/>
        <end position="306"/>
    </location>
</feature>
<proteinExistence type="predicted"/>